<dbReference type="PANTHER" id="PTHR13767">
    <property type="entry name" value="TRNA-PSEUDOURIDINE SYNTHASE"/>
    <property type="match status" value="1"/>
</dbReference>
<comment type="similarity">
    <text evidence="2 5">Belongs to the pseudouridine synthase TruB family. Type 1 subfamily.</text>
</comment>
<protein>
    <recommendedName>
        <fullName evidence="5">tRNA pseudouridine synthase B</fullName>
        <ecNumber evidence="5">5.4.99.25</ecNumber>
    </recommendedName>
    <alternativeName>
        <fullName evidence="5">tRNA pseudouridine(55) synthase</fullName>
        <shortName evidence="5">Psi55 synthase</shortName>
    </alternativeName>
    <alternativeName>
        <fullName evidence="5">tRNA pseudouridylate synthase</fullName>
    </alternativeName>
    <alternativeName>
        <fullName evidence="5">tRNA-uridine isomerase</fullName>
    </alternativeName>
</protein>
<dbReference type="Proteomes" id="UP000199153">
    <property type="component" value="Unassembled WGS sequence"/>
</dbReference>
<dbReference type="Pfam" id="PF01509">
    <property type="entry name" value="TruB_N"/>
    <property type="match status" value="1"/>
</dbReference>
<evidence type="ECO:0000256" key="2">
    <source>
        <dbReference type="ARBA" id="ARBA00005642"/>
    </source>
</evidence>
<dbReference type="InterPro" id="IPR002501">
    <property type="entry name" value="PsdUridine_synth_N"/>
</dbReference>
<dbReference type="InterPro" id="IPR020103">
    <property type="entry name" value="PsdUridine_synth_cat_dom_sf"/>
</dbReference>
<evidence type="ECO:0000256" key="4">
    <source>
        <dbReference type="ARBA" id="ARBA00023235"/>
    </source>
</evidence>
<sequence length="237" mass="26966">MEQEQFTPEDFKTGQILLFDKPLGWTSFQLVNKVRWLIRKSCGIKKIKVGHAGTLDPLASGLLIICTGKFTKRIQELQGQEKEYTGTISLGSTTPSYDLETEVDQEFPVDHITEEDLNQAVLKFTGEFEQRPPVFSALKKEGKRLYEFARKGEEVKINTRPVEISEFEIDSSRFPEIDFRVVCSKGTYIRSLAHDFGKALNSGAHLSALRRTRIGEYSVENSFSVESFQNFLPSQEN</sequence>
<gene>
    <name evidence="5" type="primary">truB</name>
    <name evidence="8" type="ORF">SAMN05660413_00137</name>
</gene>
<organism evidence="8 9">
    <name type="scientific">Salegentibacter flavus</name>
    <dbReference type="NCBI Taxonomy" id="287099"/>
    <lineage>
        <taxon>Bacteria</taxon>
        <taxon>Pseudomonadati</taxon>
        <taxon>Bacteroidota</taxon>
        <taxon>Flavobacteriia</taxon>
        <taxon>Flavobacteriales</taxon>
        <taxon>Flavobacteriaceae</taxon>
        <taxon>Salegentibacter</taxon>
    </lineage>
</organism>
<dbReference type="InterPro" id="IPR032819">
    <property type="entry name" value="TruB_C"/>
</dbReference>
<dbReference type="RefSeq" id="WP_093404593.1">
    <property type="nucleotide sequence ID" value="NZ_FOVL01000001.1"/>
</dbReference>
<dbReference type="EMBL" id="FOVL01000001">
    <property type="protein sequence ID" value="SFN26600.1"/>
    <property type="molecule type" value="Genomic_DNA"/>
</dbReference>
<dbReference type="EC" id="5.4.99.25" evidence="5"/>
<keyword evidence="3 5" id="KW-0819">tRNA processing</keyword>
<dbReference type="GO" id="GO:1990481">
    <property type="term" value="P:mRNA pseudouridine synthesis"/>
    <property type="evidence" value="ECO:0007669"/>
    <property type="project" value="TreeGrafter"/>
</dbReference>
<dbReference type="OrthoDB" id="9802309at2"/>
<dbReference type="CDD" id="cd02573">
    <property type="entry name" value="PseudoU_synth_EcTruB"/>
    <property type="match status" value="1"/>
</dbReference>
<evidence type="ECO:0000256" key="1">
    <source>
        <dbReference type="ARBA" id="ARBA00000385"/>
    </source>
</evidence>
<keyword evidence="9" id="KW-1185">Reference proteome</keyword>
<dbReference type="Pfam" id="PF16198">
    <property type="entry name" value="TruB_C_2"/>
    <property type="match status" value="1"/>
</dbReference>
<feature type="domain" description="tRNA pseudouridylate synthase B C-terminal" evidence="7">
    <location>
        <begin position="190"/>
        <end position="230"/>
    </location>
</feature>
<dbReference type="HAMAP" id="MF_01080">
    <property type="entry name" value="TruB_bact"/>
    <property type="match status" value="1"/>
</dbReference>
<comment type="function">
    <text evidence="5">Responsible for synthesis of pseudouridine from uracil-55 in the psi GC loop of transfer RNAs.</text>
</comment>
<evidence type="ECO:0000259" key="7">
    <source>
        <dbReference type="Pfam" id="PF16198"/>
    </source>
</evidence>
<dbReference type="GO" id="GO:0003723">
    <property type="term" value="F:RNA binding"/>
    <property type="evidence" value="ECO:0007669"/>
    <property type="project" value="InterPro"/>
</dbReference>
<dbReference type="STRING" id="287099.SAMN05660413_00137"/>
<comment type="catalytic activity">
    <reaction evidence="1 5">
        <text>uridine(55) in tRNA = pseudouridine(55) in tRNA</text>
        <dbReference type="Rhea" id="RHEA:42532"/>
        <dbReference type="Rhea" id="RHEA-COMP:10101"/>
        <dbReference type="Rhea" id="RHEA-COMP:10102"/>
        <dbReference type="ChEBI" id="CHEBI:65314"/>
        <dbReference type="ChEBI" id="CHEBI:65315"/>
        <dbReference type="EC" id="5.4.99.25"/>
    </reaction>
</comment>
<evidence type="ECO:0000256" key="5">
    <source>
        <dbReference type="HAMAP-Rule" id="MF_01080"/>
    </source>
</evidence>
<proteinExistence type="inferred from homology"/>
<keyword evidence="4 5" id="KW-0413">Isomerase</keyword>
<accession>A0A1I4XMR0</accession>
<dbReference type="SUPFAM" id="SSF55120">
    <property type="entry name" value="Pseudouridine synthase"/>
    <property type="match status" value="1"/>
</dbReference>
<evidence type="ECO:0000313" key="9">
    <source>
        <dbReference type="Proteomes" id="UP000199153"/>
    </source>
</evidence>
<dbReference type="NCBIfam" id="TIGR00431">
    <property type="entry name" value="TruB"/>
    <property type="match status" value="1"/>
</dbReference>
<dbReference type="AlphaFoldDB" id="A0A1I4XMR0"/>
<dbReference type="InterPro" id="IPR014780">
    <property type="entry name" value="tRNA_psdUridine_synth_TruB"/>
</dbReference>
<evidence type="ECO:0000313" key="8">
    <source>
        <dbReference type="EMBL" id="SFN26600.1"/>
    </source>
</evidence>
<name>A0A1I4XMR0_9FLAO</name>
<feature type="domain" description="Pseudouridine synthase II N-terminal" evidence="6">
    <location>
        <begin position="44"/>
        <end position="189"/>
    </location>
</feature>
<dbReference type="PANTHER" id="PTHR13767:SF2">
    <property type="entry name" value="PSEUDOURIDYLATE SYNTHASE TRUB1"/>
    <property type="match status" value="1"/>
</dbReference>
<dbReference type="Gene3D" id="3.30.2350.10">
    <property type="entry name" value="Pseudouridine synthase"/>
    <property type="match status" value="1"/>
</dbReference>
<reference evidence="8 9" key="1">
    <citation type="submission" date="2016-10" db="EMBL/GenBank/DDBJ databases">
        <authorList>
            <person name="de Groot N.N."/>
        </authorList>
    </citation>
    <scope>NUCLEOTIDE SEQUENCE [LARGE SCALE GENOMIC DNA]</scope>
    <source>
        <strain evidence="8 9">DSM 17794</strain>
    </source>
</reference>
<evidence type="ECO:0000256" key="3">
    <source>
        <dbReference type="ARBA" id="ARBA00022694"/>
    </source>
</evidence>
<feature type="active site" description="Nucleophile" evidence="5">
    <location>
        <position position="56"/>
    </location>
</feature>
<dbReference type="GO" id="GO:0031119">
    <property type="term" value="P:tRNA pseudouridine synthesis"/>
    <property type="evidence" value="ECO:0007669"/>
    <property type="project" value="UniProtKB-UniRule"/>
</dbReference>
<evidence type="ECO:0000259" key="6">
    <source>
        <dbReference type="Pfam" id="PF01509"/>
    </source>
</evidence>
<dbReference type="GO" id="GO:0160148">
    <property type="term" value="F:tRNA pseudouridine(55) synthase activity"/>
    <property type="evidence" value="ECO:0007669"/>
    <property type="project" value="UniProtKB-EC"/>
</dbReference>